<evidence type="ECO:0000256" key="11">
    <source>
        <dbReference type="ARBA" id="ARBA00023004"/>
    </source>
</evidence>
<accession>H0E9G2</accession>
<reference evidence="16 17" key="1">
    <citation type="journal article" date="2013" name="Biodegradation">
        <title>Quantitative proteomic analysis of ibuprofen-degrading Patulibacter sp. strain I11.</title>
        <authorList>
            <person name="Almeida B."/>
            <person name="Kjeldal H."/>
            <person name="Lolas I."/>
            <person name="Knudsen A.D."/>
            <person name="Carvalho G."/>
            <person name="Nielsen K.L."/>
            <person name="Barreto Crespo M.T."/>
            <person name="Stensballe A."/>
            <person name="Nielsen J.L."/>
        </authorList>
    </citation>
    <scope>NUCLEOTIDE SEQUENCE [LARGE SCALE GENOMIC DNA]</scope>
    <source>
        <strain evidence="16 17">I11</strain>
    </source>
</reference>
<dbReference type="PANTHER" id="PTHR30544">
    <property type="entry name" value="23S RRNA METHYLTRANSFERASE"/>
    <property type="match status" value="1"/>
</dbReference>
<comment type="cofactor">
    <cofactor evidence="1">
        <name>[4Fe-4S] cluster</name>
        <dbReference type="ChEBI" id="CHEBI:49883"/>
    </cofactor>
</comment>
<dbReference type="NCBIfam" id="TIGR00048">
    <property type="entry name" value="rRNA_mod_RlmN"/>
    <property type="match status" value="1"/>
</dbReference>
<dbReference type="EC" id="2.1.1.-" evidence="16"/>
<keyword evidence="8" id="KW-0949">S-adenosyl-L-methionine</keyword>
<keyword evidence="6 16" id="KW-0489">Methyltransferase</keyword>
<organism evidence="16 17">
    <name type="scientific">Patulibacter medicamentivorans</name>
    <dbReference type="NCBI Taxonomy" id="1097667"/>
    <lineage>
        <taxon>Bacteria</taxon>
        <taxon>Bacillati</taxon>
        <taxon>Actinomycetota</taxon>
        <taxon>Thermoleophilia</taxon>
        <taxon>Solirubrobacterales</taxon>
        <taxon>Patulibacteraceae</taxon>
        <taxon>Patulibacter</taxon>
    </lineage>
</organism>
<evidence type="ECO:0000256" key="7">
    <source>
        <dbReference type="ARBA" id="ARBA00022679"/>
    </source>
</evidence>
<dbReference type="InterPro" id="IPR040072">
    <property type="entry name" value="Methyltransferase_A"/>
</dbReference>
<keyword evidence="11" id="KW-0408">Iron</keyword>
<keyword evidence="17" id="KW-1185">Reference proteome</keyword>
<dbReference type="Pfam" id="PF21016">
    <property type="entry name" value="RlmN_N"/>
    <property type="match status" value="1"/>
</dbReference>
<dbReference type="GO" id="GO:0008173">
    <property type="term" value="F:RNA methyltransferase activity"/>
    <property type="evidence" value="ECO:0007669"/>
    <property type="project" value="InterPro"/>
</dbReference>
<dbReference type="InterPro" id="IPR004383">
    <property type="entry name" value="rRNA_lsu_MTrfase_RlmN/Cfr"/>
</dbReference>
<dbReference type="Proteomes" id="UP000005143">
    <property type="component" value="Unassembled WGS sequence"/>
</dbReference>
<evidence type="ECO:0000256" key="8">
    <source>
        <dbReference type="ARBA" id="ARBA00022691"/>
    </source>
</evidence>
<dbReference type="SFLD" id="SFLDS00029">
    <property type="entry name" value="Radical_SAM"/>
    <property type="match status" value="1"/>
</dbReference>
<feature type="region of interest" description="Disordered" evidence="14">
    <location>
        <begin position="1"/>
        <end position="29"/>
    </location>
</feature>
<dbReference type="Gene3D" id="3.20.20.70">
    <property type="entry name" value="Aldolase class I"/>
    <property type="match status" value="1"/>
</dbReference>
<evidence type="ECO:0000313" key="16">
    <source>
        <dbReference type="EMBL" id="EHN09695.1"/>
    </source>
</evidence>
<keyword evidence="7 16" id="KW-0808">Transferase</keyword>
<keyword evidence="9" id="KW-0819">tRNA processing</keyword>
<dbReference type="SFLD" id="SFLDF00275">
    <property type="entry name" value="adenosine_C2_methyltransferase"/>
    <property type="match status" value="1"/>
</dbReference>
<keyword evidence="5" id="KW-0698">rRNA processing</keyword>
<dbReference type="GO" id="GO:0030488">
    <property type="term" value="P:tRNA methylation"/>
    <property type="evidence" value="ECO:0007669"/>
    <property type="project" value="InterPro"/>
</dbReference>
<evidence type="ECO:0000256" key="13">
    <source>
        <dbReference type="ARBA" id="ARBA00023157"/>
    </source>
</evidence>
<dbReference type="InterPro" id="IPR058240">
    <property type="entry name" value="rSAM_sf"/>
</dbReference>
<feature type="region of interest" description="Disordered" evidence="14">
    <location>
        <begin position="59"/>
        <end position="161"/>
    </location>
</feature>
<dbReference type="GO" id="GO:0005737">
    <property type="term" value="C:cytoplasm"/>
    <property type="evidence" value="ECO:0007669"/>
    <property type="project" value="UniProtKB-SubCell"/>
</dbReference>
<feature type="domain" description="Radical SAM core" evidence="15">
    <location>
        <begin position="335"/>
        <end position="561"/>
    </location>
</feature>
<feature type="compositionally biased region" description="Basic and acidic residues" evidence="14">
    <location>
        <begin position="1"/>
        <end position="18"/>
    </location>
</feature>
<comment type="caution">
    <text evidence="16">The sequence shown here is derived from an EMBL/GenBank/DDBJ whole genome shotgun (WGS) entry which is preliminary data.</text>
</comment>
<dbReference type="EMBL" id="AGUD01000259">
    <property type="protein sequence ID" value="EHN09695.1"/>
    <property type="molecule type" value="Genomic_DNA"/>
</dbReference>
<evidence type="ECO:0000256" key="12">
    <source>
        <dbReference type="ARBA" id="ARBA00023014"/>
    </source>
</evidence>
<dbReference type="PROSITE" id="PS51918">
    <property type="entry name" value="RADICAL_SAM"/>
    <property type="match status" value="1"/>
</dbReference>
<dbReference type="GO" id="GO:0046872">
    <property type="term" value="F:metal ion binding"/>
    <property type="evidence" value="ECO:0007669"/>
    <property type="project" value="UniProtKB-KW"/>
</dbReference>
<dbReference type="InterPro" id="IPR048641">
    <property type="entry name" value="RlmN_N"/>
</dbReference>
<dbReference type="InterPro" id="IPR013785">
    <property type="entry name" value="Aldolase_TIM"/>
</dbReference>
<dbReference type="SFLD" id="SFLDG01062">
    <property type="entry name" value="methyltransferase_(Class_A)"/>
    <property type="match status" value="1"/>
</dbReference>
<dbReference type="PANTHER" id="PTHR30544:SF5">
    <property type="entry name" value="RADICAL SAM CORE DOMAIN-CONTAINING PROTEIN"/>
    <property type="match status" value="1"/>
</dbReference>
<dbReference type="Pfam" id="PF04055">
    <property type="entry name" value="Radical_SAM"/>
    <property type="match status" value="1"/>
</dbReference>
<evidence type="ECO:0000256" key="5">
    <source>
        <dbReference type="ARBA" id="ARBA00022552"/>
    </source>
</evidence>
<evidence type="ECO:0000259" key="15">
    <source>
        <dbReference type="PROSITE" id="PS51918"/>
    </source>
</evidence>
<evidence type="ECO:0000256" key="6">
    <source>
        <dbReference type="ARBA" id="ARBA00022603"/>
    </source>
</evidence>
<evidence type="ECO:0000256" key="3">
    <source>
        <dbReference type="ARBA" id="ARBA00022485"/>
    </source>
</evidence>
<dbReference type="InterPro" id="IPR006638">
    <property type="entry name" value="Elp3/MiaA/NifB-like_rSAM"/>
</dbReference>
<keyword evidence="4" id="KW-0963">Cytoplasm</keyword>
<dbReference type="CDD" id="cd01335">
    <property type="entry name" value="Radical_SAM"/>
    <property type="match status" value="1"/>
</dbReference>
<dbReference type="SMART" id="SM00729">
    <property type="entry name" value="Elp3"/>
    <property type="match status" value="1"/>
</dbReference>
<evidence type="ECO:0000256" key="1">
    <source>
        <dbReference type="ARBA" id="ARBA00001966"/>
    </source>
</evidence>
<comment type="subcellular location">
    <subcellularLocation>
        <location evidence="2">Cytoplasm</location>
    </subcellularLocation>
</comment>
<proteinExistence type="predicted"/>
<dbReference type="InterPro" id="IPR027492">
    <property type="entry name" value="RNA_MTrfase_RlmN"/>
</dbReference>
<dbReference type="AntiFam" id="ANF00169">
    <property type="entry name" value="Shadow ORF (opposite dgdR)"/>
</dbReference>
<evidence type="ECO:0000256" key="2">
    <source>
        <dbReference type="ARBA" id="ARBA00004496"/>
    </source>
</evidence>
<evidence type="ECO:0000256" key="9">
    <source>
        <dbReference type="ARBA" id="ARBA00022694"/>
    </source>
</evidence>
<evidence type="ECO:0000313" key="17">
    <source>
        <dbReference type="Proteomes" id="UP000005143"/>
    </source>
</evidence>
<evidence type="ECO:0000256" key="14">
    <source>
        <dbReference type="SAM" id="MobiDB-lite"/>
    </source>
</evidence>
<dbReference type="PATRIC" id="fig|1097667.3.peg.3453"/>
<dbReference type="AlphaFoldDB" id="H0E9G2"/>
<evidence type="ECO:0000256" key="10">
    <source>
        <dbReference type="ARBA" id="ARBA00022723"/>
    </source>
</evidence>
<dbReference type="GO" id="GO:0051539">
    <property type="term" value="F:4 iron, 4 sulfur cluster binding"/>
    <property type="evidence" value="ECO:0007669"/>
    <property type="project" value="UniProtKB-KW"/>
</dbReference>
<keyword evidence="3" id="KW-0004">4Fe-4S</keyword>
<protein>
    <submittedName>
        <fullName evidence="16">Ribosomal RNA large subunit methyltransferase N</fullName>
        <ecNumber evidence="16">2.1.1.-</ecNumber>
    </submittedName>
</protein>
<keyword evidence="10" id="KW-0479">Metal-binding</keyword>
<dbReference type="SUPFAM" id="SSF102114">
    <property type="entry name" value="Radical SAM enzymes"/>
    <property type="match status" value="1"/>
</dbReference>
<evidence type="ECO:0000256" key="4">
    <source>
        <dbReference type="ARBA" id="ARBA00022490"/>
    </source>
</evidence>
<keyword evidence="12" id="KW-0411">Iron-sulfur</keyword>
<dbReference type="InterPro" id="IPR007197">
    <property type="entry name" value="rSAM"/>
</dbReference>
<name>H0E9G2_9ACTN</name>
<sequence>MPDRRRVADREPRDRAEARLGAGRHRQLAQRRALLRQHERPVAHVPQGDPLRCAERVLGRHQQPQRLVPQDGRGQARRHRRVGRGRDDRQVDRPVAQQLDRLGGRGMPQRQADPRVLGAEGGQRGRQVVGLAGRRRDPHDPADGPGVGVHLGPHARDLGEDPLRPRQQLLAGRGRLDALRHPVQQRDAQLPLQPPDLLRERRLGHVQGLGRTGHVAVARDGGEVLQLTQLHPDIVTGAGSCHHRCVDLDLLRTTLEELEQPRFRFDQIWKWTADGVSGYHEMTNLPAALREQLSERVPFSTLHQVRSAKASDGTEKLLLTTHDGRPIETVLMRYKDGRRSICVSSQSGCPLTCTFCATGQMKFGRNLTAWEILDQALALRRLDALNHCVFMGMGEPMMNLPNVLEVCRRLPDLGITNRRTGISTVGWVPGIDQLTESDVPVRLAWSLHAPEDQLRSEIMPVNDRYALADVKAACDRFYERRRKMIFVEYVMLAGVNDSVAQARQLADLLEPWKYKINLIPYNPTDSIYDGSARGSMDAFRDALEDRGYNATIRLIRGRDIDAACGQLAAKAAAA</sequence>
<dbReference type="Gene3D" id="1.10.150.530">
    <property type="match status" value="1"/>
</dbReference>
<gene>
    <name evidence="16" type="ORF">PAI11_34810</name>
</gene>
<keyword evidence="13" id="KW-1015">Disulfide bond</keyword>
<dbReference type="GO" id="GO:0070475">
    <property type="term" value="P:rRNA base methylation"/>
    <property type="evidence" value="ECO:0007669"/>
    <property type="project" value="InterPro"/>
</dbReference>